<feature type="region of interest" description="Disordered" evidence="1">
    <location>
        <begin position="1"/>
        <end position="24"/>
    </location>
</feature>
<protein>
    <submittedName>
        <fullName evidence="2">Uncharacterized protein</fullName>
    </submittedName>
</protein>
<gene>
    <name evidence="2" type="ORF">VITISV_020610</name>
</gene>
<evidence type="ECO:0000313" key="2">
    <source>
        <dbReference type="EMBL" id="CAN62425.1"/>
    </source>
</evidence>
<evidence type="ECO:0000256" key="1">
    <source>
        <dbReference type="SAM" id="MobiDB-lite"/>
    </source>
</evidence>
<dbReference type="EMBL" id="AM425694">
    <property type="protein sequence ID" value="CAN62425.1"/>
    <property type="molecule type" value="Genomic_DNA"/>
</dbReference>
<organism evidence="2">
    <name type="scientific">Vitis vinifera</name>
    <name type="common">Grape</name>
    <dbReference type="NCBI Taxonomy" id="29760"/>
    <lineage>
        <taxon>Eukaryota</taxon>
        <taxon>Viridiplantae</taxon>
        <taxon>Streptophyta</taxon>
        <taxon>Embryophyta</taxon>
        <taxon>Tracheophyta</taxon>
        <taxon>Spermatophyta</taxon>
        <taxon>Magnoliopsida</taxon>
        <taxon>eudicotyledons</taxon>
        <taxon>Gunneridae</taxon>
        <taxon>Pentapetalae</taxon>
        <taxon>rosids</taxon>
        <taxon>Vitales</taxon>
        <taxon>Vitaceae</taxon>
        <taxon>Viteae</taxon>
        <taxon>Vitis</taxon>
    </lineage>
</organism>
<proteinExistence type="predicted"/>
<dbReference type="AlphaFoldDB" id="A5AFV2"/>
<name>A5AFV2_VITVI</name>
<accession>A5AFV2</accession>
<reference evidence="2" key="1">
    <citation type="journal article" date="2007" name="PLoS ONE">
        <title>The first genome sequence of an elite grapevine cultivar (Pinot noir Vitis vinifera L.): coping with a highly heterozygous genome.</title>
        <authorList>
            <person name="Velasco R."/>
            <person name="Zharkikh A."/>
            <person name="Troggio M."/>
            <person name="Cartwright D.A."/>
            <person name="Cestaro A."/>
            <person name="Pruss D."/>
            <person name="Pindo M."/>
            <person name="FitzGerald L.M."/>
            <person name="Vezzulli S."/>
            <person name="Reid J."/>
            <person name="Malacarne G."/>
            <person name="Iliev D."/>
            <person name="Coppola G."/>
            <person name="Wardell B."/>
            <person name="Micheletti D."/>
            <person name="Macalma T."/>
            <person name="Facci M."/>
            <person name="Mitchell J.T."/>
            <person name="Perazzolli M."/>
            <person name="Eldredge G."/>
            <person name="Gatto P."/>
            <person name="Oyzerski R."/>
            <person name="Moretto M."/>
            <person name="Gutin N."/>
            <person name="Stefanini M."/>
            <person name="Chen Y."/>
            <person name="Segala C."/>
            <person name="Davenport C."/>
            <person name="Dematte L."/>
            <person name="Mraz A."/>
            <person name="Battilana J."/>
            <person name="Stormo K."/>
            <person name="Costa F."/>
            <person name="Tao Q."/>
            <person name="Si-Ammour A."/>
            <person name="Harkins T."/>
            <person name="Lackey A."/>
            <person name="Perbost C."/>
            <person name="Taillon B."/>
            <person name="Stella A."/>
            <person name="Solovyev V."/>
            <person name="Fawcett J.A."/>
            <person name="Sterck L."/>
            <person name="Vandepoele K."/>
            <person name="Grando S.M."/>
            <person name="Toppo S."/>
            <person name="Moser C."/>
            <person name="Lanchbury J."/>
            <person name="Bogden R."/>
            <person name="Skolnick M."/>
            <person name="Sgaramella V."/>
            <person name="Bhatnagar S.K."/>
            <person name="Fontana P."/>
            <person name="Gutin A."/>
            <person name="Van de Peer Y."/>
            <person name="Salamini F."/>
            <person name="Viola R."/>
        </authorList>
    </citation>
    <scope>NUCLEOTIDE SEQUENCE</scope>
</reference>
<sequence>MTPKKEKQPLRPIKKSTASMKPHSTLSEKFMRLYHEHFEVAGSCSYSKHPIPSASPSRDKDLSSDSLPFVEDSFPINPSLNKTNPLSGYINCISDLQERCQTLERKLELVDFHQLMLKAQVSFYPLENGENKQSIPLVDVAKLSEEEWNYFKLRMYFHKKKKLYSLVQDLRCLIFGKAKASIEEKQIFISAYLQDLHIYLSATIGLRVPGLSLVMDKEFDDSKLCRTIKELIQYQQGIKKMLCNCNRNFTISRVCLDLQYYLPISLPFKNEELILTPELLLDYGLVHQIICSDPSKASKFGRKIALGLTQGFKMNKKFVDAIIISKAPEWVSNGSLIPAQHIVSFHYQNRRPTRLFCPLQFFDICVEPLINQIKHWRARIISRDFEAYLKNMGYLIAANPFHQIFYSKKSDPLPTKSVTEDIKLL</sequence>